<dbReference type="EMBL" id="LAZR01014494">
    <property type="protein sequence ID" value="KKM17267.1"/>
    <property type="molecule type" value="Genomic_DNA"/>
</dbReference>
<sequence>MKARPDLEPDSSMVLSSPNDYYIDPDGKVNEIEDDEERILFGTVANPSIQMQEEPESAEDKFWKQATEDTRVTSDPQLNPHLKALDAIIDVLEKK</sequence>
<comment type="caution">
    <text evidence="2">The sequence shown here is derived from an EMBL/GenBank/DDBJ whole genome shotgun (WGS) entry which is preliminary data.</text>
</comment>
<gene>
    <name evidence="2" type="ORF">LCGC14_1677510</name>
</gene>
<name>A0A0F9HQ32_9ZZZZ</name>
<organism evidence="2">
    <name type="scientific">marine sediment metagenome</name>
    <dbReference type="NCBI Taxonomy" id="412755"/>
    <lineage>
        <taxon>unclassified sequences</taxon>
        <taxon>metagenomes</taxon>
        <taxon>ecological metagenomes</taxon>
    </lineage>
</organism>
<evidence type="ECO:0000256" key="1">
    <source>
        <dbReference type="SAM" id="MobiDB-lite"/>
    </source>
</evidence>
<proteinExistence type="predicted"/>
<dbReference type="AlphaFoldDB" id="A0A0F9HQ32"/>
<protein>
    <submittedName>
        <fullName evidence="2">Uncharacterized protein</fullName>
    </submittedName>
</protein>
<reference evidence="2" key="1">
    <citation type="journal article" date="2015" name="Nature">
        <title>Complex archaea that bridge the gap between prokaryotes and eukaryotes.</title>
        <authorList>
            <person name="Spang A."/>
            <person name="Saw J.H."/>
            <person name="Jorgensen S.L."/>
            <person name="Zaremba-Niedzwiedzka K."/>
            <person name="Martijn J."/>
            <person name="Lind A.E."/>
            <person name="van Eijk R."/>
            <person name="Schleper C."/>
            <person name="Guy L."/>
            <person name="Ettema T.J."/>
        </authorList>
    </citation>
    <scope>NUCLEOTIDE SEQUENCE</scope>
</reference>
<feature type="region of interest" description="Disordered" evidence="1">
    <location>
        <begin position="1"/>
        <end position="22"/>
    </location>
</feature>
<accession>A0A0F9HQ32</accession>
<evidence type="ECO:0000313" key="2">
    <source>
        <dbReference type="EMBL" id="KKM17267.1"/>
    </source>
</evidence>